<dbReference type="PANTHER" id="PTHR31948:SF162">
    <property type="entry name" value="MINI ZINC FINGER PROTEIN 2"/>
    <property type="match status" value="1"/>
</dbReference>
<organism evidence="1 2">
    <name type="scientific">Sesamum angolense</name>
    <dbReference type="NCBI Taxonomy" id="2727404"/>
    <lineage>
        <taxon>Eukaryota</taxon>
        <taxon>Viridiplantae</taxon>
        <taxon>Streptophyta</taxon>
        <taxon>Embryophyta</taxon>
        <taxon>Tracheophyta</taxon>
        <taxon>Spermatophyta</taxon>
        <taxon>Magnoliopsida</taxon>
        <taxon>eudicotyledons</taxon>
        <taxon>Gunneridae</taxon>
        <taxon>Pentapetalae</taxon>
        <taxon>asterids</taxon>
        <taxon>lamiids</taxon>
        <taxon>Lamiales</taxon>
        <taxon>Pedaliaceae</taxon>
        <taxon>Sesamum</taxon>
    </lineage>
</organism>
<sequence>MPLMGVGNPCLVEKMALWKLSVAQPASPHLPQKPPKKSQTRAAAVVKKMFRTKFSEEQREKMVRFAEKVGWKMQEQEQEEALGATVLPTVIFIHNT</sequence>
<accession>A0AAE1X853</accession>
<proteinExistence type="predicted"/>
<dbReference type="EMBL" id="JACGWL010000003">
    <property type="protein sequence ID" value="KAK4406831.1"/>
    <property type="molecule type" value="Genomic_DNA"/>
</dbReference>
<keyword evidence="2" id="KW-1185">Reference proteome</keyword>
<dbReference type="GO" id="GO:0005634">
    <property type="term" value="C:nucleus"/>
    <property type="evidence" value="ECO:0007669"/>
    <property type="project" value="TreeGrafter"/>
</dbReference>
<protein>
    <submittedName>
        <fullName evidence="1">Uncharacterized protein</fullName>
    </submittedName>
</protein>
<dbReference type="GO" id="GO:0050793">
    <property type="term" value="P:regulation of developmental process"/>
    <property type="evidence" value="ECO:0007669"/>
    <property type="project" value="TreeGrafter"/>
</dbReference>
<dbReference type="GO" id="GO:0003700">
    <property type="term" value="F:DNA-binding transcription factor activity"/>
    <property type="evidence" value="ECO:0007669"/>
    <property type="project" value="TreeGrafter"/>
</dbReference>
<name>A0AAE1X853_9LAMI</name>
<evidence type="ECO:0000313" key="1">
    <source>
        <dbReference type="EMBL" id="KAK4406831.1"/>
    </source>
</evidence>
<dbReference type="Proteomes" id="UP001289374">
    <property type="component" value="Unassembled WGS sequence"/>
</dbReference>
<reference evidence="1" key="2">
    <citation type="journal article" date="2024" name="Plant">
        <title>Genomic evolution and insights into agronomic trait innovations of Sesamum species.</title>
        <authorList>
            <person name="Miao H."/>
            <person name="Wang L."/>
            <person name="Qu L."/>
            <person name="Liu H."/>
            <person name="Sun Y."/>
            <person name="Le M."/>
            <person name="Wang Q."/>
            <person name="Wei S."/>
            <person name="Zheng Y."/>
            <person name="Lin W."/>
            <person name="Duan Y."/>
            <person name="Cao H."/>
            <person name="Xiong S."/>
            <person name="Wang X."/>
            <person name="Wei L."/>
            <person name="Li C."/>
            <person name="Ma Q."/>
            <person name="Ju M."/>
            <person name="Zhao R."/>
            <person name="Li G."/>
            <person name="Mu C."/>
            <person name="Tian Q."/>
            <person name="Mei H."/>
            <person name="Zhang T."/>
            <person name="Gao T."/>
            <person name="Zhang H."/>
        </authorList>
    </citation>
    <scope>NUCLEOTIDE SEQUENCE</scope>
    <source>
        <strain evidence="1">K16</strain>
    </source>
</reference>
<dbReference type="GO" id="GO:0000976">
    <property type="term" value="F:transcription cis-regulatory region binding"/>
    <property type="evidence" value="ECO:0007669"/>
    <property type="project" value="TreeGrafter"/>
</dbReference>
<gene>
    <name evidence="1" type="ORF">Sango_0689600</name>
</gene>
<comment type="caution">
    <text evidence="1">The sequence shown here is derived from an EMBL/GenBank/DDBJ whole genome shotgun (WGS) entry which is preliminary data.</text>
</comment>
<dbReference type="AlphaFoldDB" id="A0AAE1X853"/>
<dbReference type="PANTHER" id="PTHR31948">
    <property type="entry name" value="ZINC-FINGER HOMEODOMAIN PROTEIN 2"/>
    <property type="match status" value="1"/>
</dbReference>
<dbReference type="Gene3D" id="1.10.10.60">
    <property type="entry name" value="Homeodomain-like"/>
    <property type="match status" value="1"/>
</dbReference>
<evidence type="ECO:0000313" key="2">
    <source>
        <dbReference type="Proteomes" id="UP001289374"/>
    </source>
</evidence>
<reference evidence="1" key="1">
    <citation type="submission" date="2020-06" db="EMBL/GenBank/DDBJ databases">
        <authorList>
            <person name="Li T."/>
            <person name="Hu X."/>
            <person name="Zhang T."/>
            <person name="Song X."/>
            <person name="Zhang H."/>
            <person name="Dai N."/>
            <person name="Sheng W."/>
            <person name="Hou X."/>
            <person name="Wei L."/>
        </authorList>
    </citation>
    <scope>NUCLEOTIDE SEQUENCE</scope>
    <source>
        <strain evidence="1">K16</strain>
        <tissue evidence="1">Leaf</tissue>
    </source>
</reference>